<comment type="caution">
    <text evidence="1">The sequence shown here is derived from an EMBL/GenBank/DDBJ whole genome shotgun (WGS) entry which is preliminary data.</text>
</comment>
<reference evidence="1" key="1">
    <citation type="submission" date="2021-02" db="EMBL/GenBank/DDBJ databases">
        <authorList>
            <consortium name="DOE Joint Genome Institute"/>
            <person name="Ahrendt S."/>
            <person name="Looney B.P."/>
            <person name="Miyauchi S."/>
            <person name="Morin E."/>
            <person name="Drula E."/>
            <person name="Courty P.E."/>
            <person name="Chicoki N."/>
            <person name="Fauchery L."/>
            <person name="Kohler A."/>
            <person name="Kuo A."/>
            <person name="Labutti K."/>
            <person name="Pangilinan J."/>
            <person name="Lipzen A."/>
            <person name="Riley R."/>
            <person name="Andreopoulos W."/>
            <person name="He G."/>
            <person name="Johnson J."/>
            <person name="Barry K.W."/>
            <person name="Grigoriev I.V."/>
            <person name="Nagy L."/>
            <person name="Hibbett D."/>
            <person name="Henrissat B."/>
            <person name="Matheny P.B."/>
            <person name="Labbe J."/>
            <person name="Martin F."/>
        </authorList>
    </citation>
    <scope>NUCLEOTIDE SEQUENCE</scope>
    <source>
        <strain evidence="1">FP105234-sp</strain>
    </source>
</reference>
<proteinExistence type="predicted"/>
<reference evidence="1" key="2">
    <citation type="journal article" date="2022" name="New Phytol.">
        <title>Evolutionary transition to the ectomycorrhizal habit in the genomes of a hyperdiverse lineage of mushroom-forming fungi.</title>
        <authorList>
            <person name="Looney B."/>
            <person name="Miyauchi S."/>
            <person name="Morin E."/>
            <person name="Drula E."/>
            <person name="Courty P.E."/>
            <person name="Kohler A."/>
            <person name="Kuo A."/>
            <person name="LaButti K."/>
            <person name="Pangilinan J."/>
            <person name="Lipzen A."/>
            <person name="Riley R."/>
            <person name="Andreopoulos W."/>
            <person name="He G."/>
            <person name="Johnson J."/>
            <person name="Nolan M."/>
            <person name="Tritt A."/>
            <person name="Barry K.W."/>
            <person name="Grigoriev I.V."/>
            <person name="Nagy L.G."/>
            <person name="Hibbett D."/>
            <person name="Henrissat B."/>
            <person name="Matheny P.B."/>
            <person name="Labbe J."/>
            <person name="Martin F.M."/>
        </authorList>
    </citation>
    <scope>NUCLEOTIDE SEQUENCE</scope>
    <source>
        <strain evidence="1">FP105234-sp</strain>
    </source>
</reference>
<dbReference type="Proteomes" id="UP000814033">
    <property type="component" value="Unassembled WGS sequence"/>
</dbReference>
<accession>A0ACB8R9J6</accession>
<sequence length="255" mass="28471">MRKRVSQKSGDLWQQVAQGDREQIKTKLPDLVLAETNSLVRHSTARVIAAIAGIEVPVGGWPQLLPYLHQTATSPQVAHREVGVYILYTVLETIVDGFQDQLPTFFKLFEQLLQDPESAEVRITSVRALGTIAQYIDGEDKDDIKSFQALLPGMIHVIAQTLDAGDEASARQLFDVFETLLILVRFTAASSSCHPLKHPAGNPSSQPPYTRTRPVPSPMWWEPQLRRRASCPRAERAELDYPVVSSTFVKSRAPF</sequence>
<keyword evidence="2" id="KW-1185">Reference proteome</keyword>
<gene>
    <name evidence="1" type="ORF">FA95DRAFT_1502668</name>
</gene>
<protein>
    <submittedName>
        <fullName evidence="1">ARM repeat-containing protein</fullName>
    </submittedName>
</protein>
<name>A0ACB8R9J6_9AGAM</name>
<organism evidence="1 2">
    <name type="scientific">Auriscalpium vulgare</name>
    <dbReference type="NCBI Taxonomy" id="40419"/>
    <lineage>
        <taxon>Eukaryota</taxon>
        <taxon>Fungi</taxon>
        <taxon>Dikarya</taxon>
        <taxon>Basidiomycota</taxon>
        <taxon>Agaricomycotina</taxon>
        <taxon>Agaricomycetes</taxon>
        <taxon>Russulales</taxon>
        <taxon>Auriscalpiaceae</taxon>
        <taxon>Auriscalpium</taxon>
    </lineage>
</organism>
<dbReference type="EMBL" id="MU276186">
    <property type="protein sequence ID" value="KAI0040562.1"/>
    <property type="molecule type" value="Genomic_DNA"/>
</dbReference>
<evidence type="ECO:0000313" key="1">
    <source>
        <dbReference type="EMBL" id="KAI0040562.1"/>
    </source>
</evidence>
<evidence type="ECO:0000313" key="2">
    <source>
        <dbReference type="Proteomes" id="UP000814033"/>
    </source>
</evidence>